<evidence type="ECO:0000313" key="2">
    <source>
        <dbReference type="EMBL" id="KAF7810676.1"/>
    </source>
</evidence>
<feature type="region of interest" description="Disordered" evidence="1">
    <location>
        <begin position="181"/>
        <end position="250"/>
    </location>
</feature>
<name>A0A834SXA7_9FABA</name>
<evidence type="ECO:0000256" key="1">
    <source>
        <dbReference type="SAM" id="MobiDB-lite"/>
    </source>
</evidence>
<evidence type="ECO:0000313" key="3">
    <source>
        <dbReference type="Proteomes" id="UP000634136"/>
    </source>
</evidence>
<gene>
    <name evidence="2" type="ORF">G2W53_037419</name>
</gene>
<feature type="compositionally biased region" description="Polar residues" evidence="1">
    <location>
        <begin position="199"/>
        <end position="220"/>
    </location>
</feature>
<organism evidence="2 3">
    <name type="scientific">Senna tora</name>
    <dbReference type="NCBI Taxonomy" id="362788"/>
    <lineage>
        <taxon>Eukaryota</taxon>
        <taxon>Viridiplantae</taxon>
        <taxon>Streptophyta</taxon>
        <taxon>Embryophyta</taxon>
        <taxon>Tracheophyta</taxon>
        <taxon>Spermatophyta</taxon>
        <taxon>Magnoliopsida</taxon>
        <taxon>eudicotyledons</taxon>
        <taxon>Gunneridae</taxon>
        <taxon>Pentapetalae</taxon>
        <taxon>rosids</taxon>
        <taxon>fabids</taxon>
        <taxon>Fabales</taxon>
        <taxon>Fabaceae</taxon>
        <taxon>Caesalpinioideae</taxon>
        <taxon>Cassia clade</taxon>
        <taxon>Senna</taxon>
    </lineage>
</organism>
<accession>A0A834SXA7</accession>
<feature type="compositionally biased region" description="Polar residues" evidence="1">
    <location>
        <begin position="236"/>
        <end position="250"/>
    </location>
</feature>
<sequence>MLDNNSYFELQHNLFPSNSATSNSTTGSTAPQYLFPRMGPVIEIDPNYVALRRALWSKRAIAGLEDCREIPDFSLQAIINSHWKLQGVVHWVTWVVQTPVLVSPMELITSNYDGLLSRRTLQVRVVDLGLVNESGKNLEFIRVKSLYGAASSASVVMSKSCNISMGGFNIHSFSMSKRKTSQSDWSSESSEEEQAPSIHLSSSKGHHQSSGNISPPSIGNYNDGLHGGQETPPHQPTQMLQQEGTYQTNF</sequence>
<reference evidence="2" key="1">
    <citation type="submission" date="2020-09" db="EMBL/GenBank/DDBJ databases">
        <title>Genome-Enabled Discovery of Anthraquinone Biosynthesis in Senna tora.</title>
        <authorList>
            <person name="Kang S.-H."/>
            <person name="Pandey R.P."/>
            <person name="Lee C.-M."/>
            <person name="Sim J.-S."/>
            <person name="Jeong J.-T."/>
            <person name="Choi B.-S."/>
            <person name="Jung M."/>
            <person name="Ginzburg D."/>
            <person name="Zhao K."/>
            <person name="Won S.Y."/>
            <person name="Oh T.-J."/>
            <person name="Yu Y."/>
            <person name="Kim N.-H."/>
            <person name="Lee O.R."/>
            <person name="Lee T.-H."/>
            <person name="Bashyal P."/>
            <person name="Kim T.-S."/>
            <person name="Lee W.-H."/>
            <person name="Kawkins C."/>
            <person name="Kim C.-K."/>
            <person name="Kim J.S."/>
            <person name="Ahn B.O."/>
            <person name="Rhee S.Y."/>
            <person name="Sohng J.K."/>
        </authorList>
    </citation>
    <scope>NUCLEOTIDE SEQUENCE</scope>
    <source>
        <tissue evidence="2">Leaf</tissue>
    </source>
</reference>
<dbReference type="AlphaFoldDB" id="A0A834SXA7"/>
<dbReference type="Proteomes" id="UP000634136">
    <property type="component" value="Unassembled WGS sequence"/>
</dbReference>
<comment type="caution">
    <text evidence="2">The sequence shown here is derived from an EMBL/GenBank/DDBJ whole genome shotgun (WGS) entry which is preliminary data.</text>
</comment>
<protein>
    <submittedName>
        <fullName evidence="2">Uncharacterized protein</fullName>
    </submittedName>
</protein>
<dbReference type="EMBL" id="JAAIUW010000011">
    <property type="protein sequence ID" value="KAF7810676.1"/>
    <property type="molecule type" value="Genomic_DNA"/>
</dbReference>
<proteinExistence type="predicted"/>
<keyword evidence="3" id="KW-1185">Reference proteome</keyword>
<dbReference type="OrthoDB" id="1743559at2759"/>